<protein>
    <submittedName>
        <fullName evidence="4">Amino acid deaminase</fullName>
    </submittedName>
</protein>
<dbReference type="SMART" id="SM01119">
    <property type="entry name" value="D-ser_dehydrat"/>
    <property type="match status" value="1"/>
</dbReference>
<dbReference type="RefSeq" id="WP_348261599.1">
    <property type="nucleotide sequence ID" value="NZ_CP121196.1"/>
</dbReference>
<dbReference type="AlphaFoldDB" id="A0AAU7DGZ1"/>
<feature type="domain" description="D-serine dehydratase-like" evidence="3">
    <location>
        <begin position="308"/>
        <end position="407"/>
    </location>
</feature>
<dbReference type="Gene3D" id="2.40.37.20">
    <property type="entry name" value="D-serine dehydratase-like domain"/>
    <property type="match status" value="1"/>
</dbReference>
<dbReference type="Gene3D" id="3.20.20.10">
    <property type="entry name" value="Alanine racemase"/>
    <property type="match status" value="1"/>
</dbReference>
<dbReference type="SUPFAM" id="SSF51419">
    <property type="entry name" value="PLP-binding barrel"/>
    <property type="match status" value="1"/>
</dbReference>
<accession>A0AAU7DGZ1</accession>
<reference evidence="4" key="1">
    <citation type="submission" date="2023-03" db="EMBL/GenBank/DDBJ databases">
        <title>Edaphobacter sp.</title>
        <authorList>
            <person name="Huber K.J."/>
            <person name="Papendorf J."/>
            <person name="Pilke C."/>
            <person name="Bunk B."/>
            <person name="Sproeer C."/>
            <person name="Pester M."/>
        </authorList>
    </citation>
    <scope>NUCLEOTIDE SEQUENCE</scope>
    <source>
        <strain evidence="4">DSM 110680</strain>
    </source>
</reference>
<evidence type="ECO:0000256" key="1">
    <source>
        <dbReference type="ARBA" id="ARBA00005323"/>
    </source>
</evidence>
<dbReference type="PANTHER" id="PTHR28004:SF8">
    <property type="entry name" value="D-SERINE DEAMINASE"/>
    <property type="match status" value="1"/>
</dbReference>
<dbReference type="EMBL" id="CP121196">
    <property type="protein sequence ID" value="XBH16370.1"/>
    <property type="molecule type" value="Genomic_DNA"/>
</dbReference>
<dbReference type="GO" id="GO:0016829">
    <property type="term" value="F:lyase activity"/>
    <property type="evidence" value="ECO:0007669"/>
    <property type="project" value="UniProtKB-KW"/>
</dbReference>
<dbReference type="Pfam" id="PF14031">
    <property type="entry name" value="D-ser_dehydrat"/>
    <property type="match status" value="1"/>
</dbReference>
<keyword evidence="2" id="KW-0456">Lyase</keyword>
<evidence type="ECO:0000259" key="3">
    <source>
        <dbReference type="SMART" id="SM01119"/>
    </source>
</evidence>
<organism evidence="4">
    <name type="scientific">Telmatobacter sp. DSM 110680</name>
    <dbReference type="NCBI Taxonomy" id="3036704"/>
    <lineage>
        <taxon>Bacteria</taxon>
        <taxon>Pseudomonadati</taxon>
        <taxon>Acidobacteriota</taxon>
        <taxon>Terriglobia</taxon>
        <taxon>Terriglobales</taxon>
        <taxon>Acidobacteriaceae</taxon>
        <taxon>Telmatobacter</taxon>
    </lineage>
</organism>
<evidence type="ECO:0000256" key="2">
    <source>
        <dbReference type="ARBA" id="ARBA00023239"/>
    </source>
</evidence>
<name>A0AAU7DGZ1_9BACT</name>
<dbReference type="InterPro" id="IPR001608">
    <property type="entry name" value="Ala_racemase_N"/>
</dbReference>
<dbReference type="InterPro" id="IPR029066">
    <property type="entry name" value="PLP-binding_barrel"/>
</dbReference>
<evidence type="ECO:0000313" key="4">
    <source>
        <dbReference type="EMBL" id="XBH16370.1"/>
    </source>
</evidence>
<proteinExistence type="inferred from homology"/>
<dbReference type="CDD" id="cd06818">
    <property type="entry name" value="PLPDE_III_cryptic_DSD"/>
    <property type="match status" value="1"/>
</dbReference>
<dbReference type="InterPro" id="IPR051466">
    <property type="entry name" value="D-amino_acid_metab_enzyme"/>
</dbReference>
<dbReference type="InterPro" id="IPR042208">
    <property type="entry name" value="D-ser_dehydrat-like_sf"/>
</dbReference>
<dbReference type="InterPro" id="IPR026956">
    <property type="entry name" value="D-ser_dehydrat-like_dom"/>
</dbReference>
<dbReference type="Pfam" id="PF01168">
    <property type="entry name" value="Ala_racemase_N"/>
    <property type="match status" value="1"/>
</dbReference>
<gene>
    <name evidence="4" type="ORF">P8935_17570</name>
</gene>
<sequence>MQTQAERQIGLLNKGLGKFTEPMSGEHIAHLGWNLLREDLSLPSAVLYRDRIEHNLAWMQRFMDSYKIKLAPHGKTTMAPRLFQMQIDGGAWGITLASAHQVMVAHAHGIHRVLMANQLVGKQNMQIIADLLDDVNFEFYCLVDSADGVNLLGEFFSARGQQLNVLLELGVMGGRCGVRDDQQLQPVLHALARWSDTVQLCGVELYEGVLKDEESIRNFMRRACQVTRQLLELDQFASRPAILSGAGSAWYDVVAEEFSAANLGSGVEIVLRPGCYLTHDVGNYEMQQKRILESNPIAREMHSGLLPALHVWTYVQSIRERELAIIQMGRRDAAFDSGLPTPALYFRPGGEAPKPTPAHWETTKMMDQHAYLKIAEGDDLRVGDMVGFNISHPCLTFDKWRTLPILDEHYNVVDVVRTYF</sequence>
<dbReference type="PANTHER" id="PTHR28004">
    <property type="entry name" value="ZGC:162816-RELATED"/>
    <property type="match status" value="1"/>
</dbReference>
<comment type="similarity">
    <text evidence="1">Belongs to the DSD1 family.</text>
</comment>